<gene>
    <name evidence="3" type="ORF">OS493_004463</name>
</gene>
<dbReference type="AlphaFoldDB" id="A0A9X0CZ39"/>
<evidence type="ECO:0000256" key="1">
    <source>
        <dbReference type="SAM" id="Coils"/>
    </source>
</evidence>
<dbReference type="InterPro" id="IPR036543">
    <property type="entry name" value="Guanylate-bd_C_sf"/>
</dbReference>
<dbReference type="Gene3D" id="1.20.1000.10">
    <property type="entry name" value="Guanylate-binding protein, C-terminal domain"/>
    <property type="match status" value="1"/>
</dbReference>
<dbReference type="SUPFAM" id="SSF48340">
    <property type="entry name" value="Interferon-induced guanylate-binding protein 1 (GBP1), C-terminal domain"/>
    <property type="match status" value="1"/>
</dbReference>
<feature type="domain" description="Guanylate-binding protein/Atlastin C-terminal" evidence="2">
    <location>
        <begin position="14"/>
        <end position="317"/>
    </location>
</feature>
<evidence type="ECO:0000313" key="3">
    <source>
        <dbReference type="EMBL" id="KAJ7380880.1"/>
    </source>
</evidence>
<dbReference type="InterPro" id="IPR003191">
    <property type="entry name" value="Guanylate-bd/ATL_C"/>
</dbReference>
<dbReference type="GO" id="GO:0003924">
    <property type="term" value="F:GTPase activity"/>
    <property type="evidence" value="ECO:0007669"/>
    <property type="project" value="InterPro"/>
</dbReference>
<feature type="coiled-coil region" evidence="1">
    <location>
        <begin position="227"/>
        <end position="391"/>
    </location>
</feature>
<organism evidence="3 4">
    <name type="scientific">Desmophyllum pertusum</name>
    <dbReference type="NCBI Taxonomy" id="174260"/>
    <lineage>
        <taxon>Eukaryota</taxon>
        <taxon>Metazoa</taxon>
        <taxon>Cnidaria</taxon>
        <taxon>Anthozoa</taxon>
        <taxon>Hexacorallia</taxon>
        <taxon>Scleractinia</taxon>
        <taxon>Caryophylliina</taxon>
        <taxon>Caryophylliidae</taxon>
        <taxon>Desmophyllum</taxon>
    </lineage>
</organism>
<dbReference type="Proteomes" id="UP001163046">
    <property type="component" value="Unassembled WGS sequence"/>
</dbReference>
<sequence length="488" mass="55224">MRTTLSPKRSFNDGEFVTGEGLAALVQVYVDAINSPDAIPNVQCAWDQFVAAKCSDSKQAALLTYDAIITSQLTGELPCDNDVIRMSHNAAFDLCEDQLMAEMAGISTNTVERVTSELKESMVNKLNSWLAENEKLTRQFCKDLLGRLKRTHLDPVLQQLKGNGAAKVSFDDIIGGYTRIKDDYDNSAKGAKDAIAAVFFEFHPELMKEKEQYLGLLKQLKDFDDDLSRELAAKAYQEQERKRLEEQQSRLQEENRERKKEMEVLLKNLDEERKRFSEQMKSERKAQQGQMDNMIATSMKQAQGERQAFIKENQALKDRFLAMQEYNEENMKMVKKLSDKAAKKQQEEKEIRQRMKAQAAEDNEALIKKMNEKHDEEMKALRDDMNSKLDEVVKRDPPGETKTYGTTGMIKIRTKETDKLHGKITKTDKDREDVEKPPFWKKALKFVGSVVVPVAGAVASAVAPVVAPIVAPIAAGVKAVSDFFCSVM</sequence>
<accession>A0A9X0CZ39</accession>
<dbReference type="Pfam" id="PF02841">
    <property type="entry name" value="GBP_C"/>
    <property type="match status" value="1"/>
</dbReference>
<proteinExistence type="predicted"/>
<dbReference type="EMBL" id="MU826351">
    <property type="protein sequence ID" value="KAJ7380880.1"/>
    <property type="molecule type" value="Genomic_DNA"/>
</dbReference>
<evidence type="ECO:0000313" key="4">
    <source>
        <dbReference type="Proteomes" id="UP001163046"/>
    </source>
</evidence>
<comment type="caution">
    <text evidence="3">The sequence shown here is derived from an EMBL/GenBank/DDBJ whole genome shotgun (WGS) entry which is preliminary data.</text>
</comment>
<evidence type="ECO:0000259" key="2">
    <source>
        <dbReference type="Pfam" id="PF02841"/>
    </source>
</evidence>
<keyword evidence="4" id="KW-1185">Reference proteome</keyword>
<dbReference type="PANTHER" id="PTHR10751">
    <property type="entry name" value="GUANYLATE BINDING PROTEIN"/>
    <property type="match status" value="1"/>
</dbReference>
<dbReference type="OrthoDB" id="2135133at2759"/>
<keyword evidence="1" id="KW-0175">Coiled coil</keyword>
<name>A0A9X0CZ39_9CNID</name>
<dbReference type="GO" id="GO:0005525">
    <property type="term" value="F:GTP binding"/>
    <property type="evidence" value="ECO:0007669"/>
    <property type="project" value="InterPro"/>
</dbReference>
<protein>
    <recommendedName>
        <fullName evidence="2">Guanylate-binding protein/Atlastin C-terminal domain-containing protein</fullName>
    </recommendedName>
</protein>
<reference evidence="3" key="1">
    <citation type="submission" date="2023-01" db="EMBL/GenBank/DDBJ databases">
        <title>Genome assembly of the deep-sea coral Lophelia pertusa.</title>
        <authorList>
            <person name="Herrera S."/>
            <person name="Cordes E."/>
        </authorList>
    </citation>
    <scope>NUCLEOTIDE SEQUENCE</scope>
    <source>
        <strain evidence="3">USNM1676648</strain>
        <tissue evidence="3">Polyp</tissue>
    </source>
</reference>